<evidence type="ECO:0000256" key="3">
    <source>
        <dbReference type="ARBA" id="ARBA00012217"/>
    </source>
</evidence>
<proteinExistence type="inferred from homology"/>
<sequence length="336" mass="37046">VREVTFFALLPLTIICKLVTLFLELLSMTATSPSPSPRNVVTETLLPDVTVHGRGKVRDMYDVGNYLLMVTTDRISAFDLVLGSVIPDKGKVLTQLSAFWFNQTGHIVPNHVVSTTPEEYPELLRPHAELLRGRSMLVQKTDPVLVECVARGYLSGSGWKEYQQTGAVCGIKLPTGLKESDQLPAPIFTPATKAESGHDINISEAEAGKLIGKDLISKLRDITMSLYAFGAAHAETCGIIVADTKFEFGLVNNGGRSEVILIDEVLTPDSSRFWPKSDYRPGGPQPSFDKQYVRDYLESIKWNKQLPAPTLPDNVVASTREKYIEALRVLSNSNLQ</sequence>
<dbReference type="GO" id="GO:0004639">
    <property type="term" value="F:phosphoribosylaminoimidazolesuccinocarboxamide synthase activity"/>
    <property type="evidence" value="ECO:0007669"/>
    <property type="project" value="UniProtKB-EC"/>
</dbReference>
<evidence type="ECO:0000313" key="9">
    <source>
        <dbReference type="EMBL" id="SUZ91385.1"/>
    </source>
</evidence>
<keyword evidence="7" id="KW-0067">ATP-binding</keyword>
<dbReference type="GO" id="GO:0005524">
    <property type="term" value="F:ATP binding"/>
    <property type="evidence" value="ECO:0007669"/>
    <property type="project" value="UniProtKB-KW"/>
</dbReference>
<dbReference type="Pfam" id="PF01259">
    <property type="entry name" value="SAICAR_synt"/>
    <property type="match status" value="1"/>
</dbReference>
<dbReference type="Gene3D" id="3.30.470.20">
    <property type="entry name" value="ATP-grasp fold, B domain"/>
    <property type="match status" value="1"/>
</dbReference>
<evidence type="ECO:0000256" key="1">
    <source>
        <dbReference type="ARBA" id="ARBA00004672"/>
    </source>
</evidence>
<feature type="non-terminal residue" evidence="9">
    <location>
        <position position="1"/>
    </location>
</feature>
<dbReference type="HAMAP" id="MF_00137">
    <property type="entry name" value="SAICAR_synth"/>
    <property type="match status" value="1"/>
</dbReference>
<name>A0A381RHV2_9ZZZZ</name>
<dbReference type="Gene3D" id="3.30.200.20">
    <property type="entry name" value="Phosphorylase Kinase, domain 1"/>
    <property type="match status" value="1"/>
</dbReference>
<dbReference type="NCBIfam" id="NF010568">
    <property type="entry name" value="PRK13961.1"/>
    <property type="match status" value="1"/>
</dbReference>
<reference evidence="9" key="1">
    <citation type="submission" date="2018-05" db="EMBL/GenBank/DDBJ databases">
        <authorList>
            <person name="Lanie J.A."/>
            <person name="Ng W.-L."/>
            <person name="Kazmierczak K.M."/>
            <person name="Andrzejewski T.M."/>
            <person name="Davidsen T.M."/>
            <person name="Wayne K.J."/>
            <person name="Tettelin H."/>
            <person name="Glass J.I."/>
            <person name="Rusch D."/>
            <person name="Podicherti R."/>
            <person name="Tsui H.-C.T."/>
            <person name="Winkler M.E."/>
        </authorList>
    </citation>
    <scope>NUCLEOTIDE SEQUENCE</scope>
</reference>
<evidence type="ECO:0000256" key="7">
    <source>
        <dbReference type="ARBA" id="ARBA00022840"/>
    </source>
</evidence>
<dbReference type="InterPro" id="IPR028923">
    <property type="entry name" value="SAICAR_synt/ADE2_N"/>
</dbReference>
<dbReference type="FunFam" id="3.30.470.20:FF:000015">
    <property type="entry name" value="Phosphoribosylaminoimidazole-succinocarboxamide synthase"/>
    <property type="match status" value="1"/>
</dbReference>
<evidence type="ECO:0000256" key="6">
    <source>
        <dbReference type="ARBA" id="ARBA00022755"/>
    </source>
</evidence>
<dbReference type="EMBL" id="UINC01001970">
    <property type="protein sequence ID" value="SUZ91385.1"/>
    <property type="molecule type" value="Genomic_DNA"/>
</dbReference>
<evidence type="ECO:0000256" key="5">
    <source>
        <dbReference type="ARBA" id="ARBA00022741"/>
    </source>
</evidence>
<dbReference type="GO" id="GO:0006189">
    <property type="term" value="P:'de novo' IMP biosynthetic process"/>
    <property type="evidence" value="ECO:0007669"/>
    <property type="project" value="UniProtKB-UniPathway"/>
</dbReference>
<keyword evidence="5" id="KW-0547">Nucleotide-binding</keyword>
<protein>
    <recommendedName>
        <fullName evidence="3">phosphoribosylaminoimidazolesuccinocarboxamide synthase</fullName>
        <ecNumber evidence="3">6.3.2.6</ecNumber>
    </recommendedName>
</protein>
<evidence type="ECO:0000256" key="4">
    <source>
        <dbReference type="ARBA" id="ARBA00022598"/>
    </source>
</evidence>
<dbReference type="UniPathway" id="UPA00074">
    <property type="reaction ID" value="UER00131"/>
</dbReference>
<evidence type="ECO:0000256" key="2">
    <source>
        <dbReference type="ARBA" id="ARBA00010190"/>
    </source>
</evidence>
<dbReference type="PROSITE" id="PS01057">
    <property type="entry name" value="SAICAR_SYNTHETASE_1"/>
    <property type="match status" value="1"/>
</dbReference>
<keyword evidence="6" id="KW-0658">Purine biosynthesis</keyword>
<dbReference type="GO" id="GO:0005737">
    <property type="term" value="C:cytoplasm"/>
    <property type="evidence" value="ECO:0007669"/>
    <property type="project" value="TreeGrafter"/>
</dbReference>
<comment type="pathway">
    <text evidence="1">Purine metabolism; IMP biosynthesis via de novo pathway; 5-amino-1-(5-phospho-D-ribosyl)imidazole-4-carboxamide from 5-amino-1-(5-phospho-D-ribosyl)imidazole-4-carboxylate: step 1/2.</text>
</comment>
<comment type="similarity">
    <text evidence="2">Belongs to the SAICAR synthetase family.</text>
</comment>
<dbReference type="SUPFAM" id="SSF56104">
    <property type="entry name" value="SAICAR synthase-like"/>
    <property type="match status" value="1"/>
</dbReference>
<keyword evidence="4" id="KW-0436">Ligase</keyword>
<dbReference type="InterPro" id="IPR018236">
    <property type="entry name" value="SAICAR_synthetase_CS"/>
</dbReference>
<organism evidence="9">
    <name type="scientific">marine metagenome</name>
    <dbReference type="NCBI Taxonomy" id="408172"/>
    <lineage>
        <taxon>unclassified sequences</taxon>
        <taxon>metagenomes</taxon>
        <taxon>ecological metagenomes</taxon>
    </lineage>
</organism>
<dbReference type="EC" id="6.3.2.6" evidence="3"/>
<dbReference type="PANTHER" id="PTHR43700">
    <property type="entry name" value="PHOSPHORIBOSYLAMINOIMIDAZOLE-SUCCINOCARBOXAMIDE SYNTHASE"/>
    <property type="match status" value="1"/>
</dbReference>
<dbReference type="InterPro" id="IPR001636">
    <property type="entry name" value="SAICAR_synth"/>
</dbReference>
<accession>A0A381RHV2</accession>
<dbReference type="AlphaFoldDB" id="A0A381RHV2"/>
<feature type="domain" description="SAICAR synthetase/ADE2 N-terminal" evidence="8">
    <location>
        <begin position="54"/>
        <end position="307"/>
    </location>
</feature>
<dbReference type="PANTHER" id="PTHR43700:SF1">
    <property type="entry name" value="PHOSPHORIBOSYLAMINOIMIDAZOLE-SUCCINOCARBOXAMIDE SYNTHASE"/>
    <property type="match status" value="1"/>
</dbReference>
<gene>
    <name evidence="9" type="ORF">METZ01_LOCUS44239</name>
</gene>
<dbReference type="NCBIfam" id="TIGR00081">
    <property type="entry name" value="purC"/>
    <property type="match status" value="1"/>
</dbReference>
<evidence type="ECO:0000259" key="8">
    <source>
        <dbReference type="Pfam" id="PF01259"/>
    </source>
</evidence>
<dbReference type="CDD" id="cd01414">
    <property type="entry name" value="SAICAR_synt_Sc"/>
    <property type="match status" value="1"/>
</dbReference>